<reference evidence="3" key="2">
    <citation type="submission" date="2022-01" db="EMBL/GenBank/DDBJ databases">
        <authorList>
            <person name="Yamashiro T."/>
            <person name="Shiraishi A."/>
            <person name="Satake H."/>
            <person name="Nakayama K."/>
        </authorList>
    </citation>
    <scope>NUCLEOTIDE SEQUENCE</scope>
</reference>
<evidence type="ECO:0000256" key="2">
    <source>
        <dbReference type="SAM" id="Phobius"/>
    </source>
</evidence>
<sequence>MGGSANAFDTPHALLFCLLLTAISASLLMIAIANEDNDAANEAAGSAAEAHLVPPSPPISPVREPTPEKQPASERPPSPSQTPPAQTFMFAKPLVFGWGALVPRPAWVCGVHDCPQPRPDNYLEPEDLDNIISMEDDTTHGGFYVESPVGPDDAPTPTADAAGRAEDPALLTSLSVKIDRCMGRIDSLETELGKSKKIMGGAILTLVSRVKKLEKTVKKRGGTETLALGHDQHAFLLMIGGNSIKKEDPLRRKLIELHVTAIKEKRRNGAALAEIYLKSTQRILLLGVLMSFFLDSDEDEQIGMSRVAADPDSDDETTVKMETVLINCPHFTTSDLVETSWGRREPRKASSASAVHRIVFLSIQLLSALKKGSDFSTPFERNQLSAASFPLRLYTPLSVFGGSKSVTTLTFKGLALIPCLVMRCPRNGYSSTLKEHFFGLSFMLMDLNLSKVS</sequence>
<keyword evidence="2" id="KW-0812">Transmembrane</keyword>
<keyword evidence="4" id="KW-1185">Reference proteome</keyword>
<evidence type="ECO:0000313" key="3">
    <source>
        <dbReference type="EMBL" id="GJT76397.1"/>
    </source>
</evidence>
<proteinExistence type="predicted"/>
<gene>
    <name evidence="3" type="ORF">Tco_1043122</name>
</gene>
<feature type="region of interest" description="Disordered" evidence="1">
    <location>
        <begin position="43"/>
        <end position="86"/>
    </location>
</feature>
<evidence type="ECO:0000313" key="4">
    <source>
        <dbReference type="Proteomes" id="UP001151760"/>
    </source>
</evidence>
<feature type="transmembrane region" description="Helical" evidence="2">
    <location>
        <begin position="12"/>
        <end position="33"/>
    </location>
</feature>
<accession>A0ABQ5GL56</accession>
<organism evidence="3 4">
    <name type="scientific">Tanacetum coccineum</name>
    <dbReference type="NCBI Taxonomy" id="301880"/>
    <lineage>
        <taxon>Eukaryota</taxon>
        <taxon>Viridiplantae</taxon>
        <taxon>Streptophyta</taxon>
        <taxon>Embryophyta</taxon>
        <taxon>Tracheophyta</taxon>
        <taxon>Spermatophyta</taxon>
        <taxon>Magnoliopsida</taxon>
        <taxon>eudicotyledons</taxon>
        <taxon>Gunneridae</taxon>
        <taxon>Pentapetalae</taxon>
        <taxon>asterids</taxon>
        <taxon>campanulids</taxon>
        <taxon>Asterales</taxon>
        <taxon>Asteraceae</taxon>
        <taxon>Asteroideae</taxon>
        <taxon>Anthemideae</taxon>
        <taxon>Anthemidinae</taxon>
        <taxon>Tanacetum</taxon>
    </lineage>
</organism>
<dbReference type="Proteomes" id="UP001151760">
    <property type="component" value="Unassembled WGS sequence"/>
</dbReference>
<keyword evidence="2" id="KW-1133">Transmembrane helix</keyword>
<comment type="caution">
    <text evidence="3">The sequence shown here is derived from an EMBL/GenBank/DDBJ whole genome shotgun (WGS) entry which is preliminary data.</text>
</comment>
<evidence type="ECO:0000256" key="1">
    <source>
        <dbReference type="SAM" id="MobiDB-lite"/>
    </source>
</evidence>
<reference evidence="3" key="1">
    <citation type="journal article" date="2022" name="Int. J. Mol. Sci.">
        <title>Draft Genome of Tanacetum Coccineum: Genomic Comparison of Closely Related Tanacetum-Family Plants.</title>
        <authorList>
            <person name="Yamashiro T."/>
            <person name="Shiraishi A."/>
            <person name="Nakayama K."/>
            <person name="Satake H."/>
        </authorList>
    </citation>
    <scope>NUCLEOTIDE SEQUENCE</scope>
</reference>
<dbReference type="EMBL" id="BQNB010018621">
    <property type="protein sequence ID" value="GJT76397.1"/>
    <property type="molecule type" value="Genomic_DNA"/>
</dbReference>
<protein>
    <submittedName>
        <fullName evidence="3">Uncharacterized protein</fullName>
    </submittedName>
</protein>
<name>A0ABQ5GL56_9ASTR</name>
<keyword evidence="2" id="KW-0472">Membrane</keyword>